<gene>
    <name evidence="1" type="ORF">F7D13_16120</name>
</gene>
<keyword evidence="2" id="KW-1185">Reference proteome</keyword>
<evidence type="ECO:0000313" key="2">
    <source>
        <dbReference type="Proteomes" id="UP000424673"/>
    </source>
</evidence>
<protein>
    <submittedName>
        <fullName evidence="1">Nuclease</fullName>
    </submittedName>
</protein>
<organism evidence="1 2">
    <name type="scientific">Methylocystis rosea</name>
    <dbReference type="NCBI Taxonomy" id="173366"/>
    <lineage>
        <taxon>Bacteria</taxon>
        <taxon>Pseudomonadati</taxon>
        <taxon>Pseudomonadota</taxon>
        <taxon>Alphaproteobacteria</taxon>
        <taxon>Hyphomicrobiales</taxon>
        <taxon>Methylocystaceae</taxon>
        <taxon>Methylocystis</taxon>
    </lineage>
</organism>
<accession>A0ABX6EM69</accession>
<sequence length="281" mass="29967">MRSFGLIWVQRVAVASFVAAASPSRAEPLPPAAETGECSLEGAVPATVAAVDEDFELLLDDGRRAALAGLDFPPREMAELRAAIRSRLSSWLVGRDIFLGAFASTLDRWGRAPARIYASPAADGGDAAPLTSVAAALLSAGEARFRPDPTAAACAKAYLAAEAPARDAGVGVWSRPEFRPIDVSAPGAVDDLKRRKGMIVVLGAIRSVGESRRAFYLNFGDKWRDSFTVVILRRNLAVFGQIEPRSLVGRRARVRGLIETGARIEIATPAEIEFVDGVPSR</sequence>
<dbReference type="SUPFAM" id="SSF50199">
    <property type="entry name" value="Staphylococcal nuclease"/>
    <property type="match status" value="1"/>
</dbReference>
<dbReference type="Proteomes" id="UP000424673">
    <property type="component" value="Chromosome"/>
</dbReference>
<name>A0ABX6EM69_9HYPH</name>
<proteinExistence type="predicted"/>
<dbReference type="EMBL" id="CP044328">
    <property type="protein sequence ID" value="QGM95439.1"/>
    <property type="molecule type" value="Genomic_DNA"/>
</dbReference>
<dbReference type="InterPro" id="IPR035437">
    <property type="entry name" value="SNase_OB-fold_sf"/>
</dbReference>
<evidence type="ECO:0000313" key="1">
    <source>
        <dbReference type="EMBL" id="QGM95439.1"/>
    </source>
</evidence>
<dbReference type="Gene3D" id="2.40.50.90">
    <property type="match status" value="1"/>
</dbReference>
<reference evidence="1 2" key="2">
    <citation type="journal article" date="2021" name="AMB Express">
        <title>Isolation and characterisation of Methylocystis spp. for poly-3-hydroxybutyrate production using waste methane feedstocks.</title>
        <authorList>
            <person name="Rumah B.L."/>
            <person name="Stead C.E."/>
            <person name="Claxton Stevens B.H."/>
            <person name="Minton N.P."/>
            <person name="Grosse-Honebrink A."/>
            <person name="Zhang Y."/>
        </authorList>
    </citation>
    <scope>NUCLEOTIDE SEQUENCE [LARGE SCALE GENOMIC DNA]</scope>
    <source>
        <strain evidence="1 2">BRCS1</strain>
    </source>
</reference>
<reference evidence="2" key="1">
    <citation type="submission" date="2019-09" db="EMBL/GenBank/DDBJ databases">
        <title>Isolation and complete genome sequencing of Methylocystis species.</title>
        <authorList>
            <person name="Rumah B.L."/>
            <person name="Stead C.E."/>
            <person name="Stevens B.C."/>
            <person name="Minton N.P."/>
            <person name="Grosse-Honebrink A."/>
            <person name="Zhang Y."/>
        </authorList>
    </citation>
    <scope>NUCLEOTIDE SEQUENCE [LARGE SCALE GENOMIC DNA]</scope>
    <source>
        <strain evidence="2">BRCS1</strain>
    </source>
</reference>